<protein>
    <submittedName>
        <fullName evidence="1">Uncharacterized protein</fullName>
    </submittedName>
</protein>
<dbReference type="Proteomes" id="UP000736787">
    <property type="component" value="Unassembled WGS sequence"/>
</dbReference>
<name>A0A8T1E0K1_9STRA</name>
<sequence>MMLAVTSLVYLLHRSCASTSRREDGLKKRSTLQPSSP</sequence>
<dbReference type="AlphaFoldDB" id="A0A8T1E0K1"/>
<gene>
    <name evidence="1" type="ORF">PC117_g7348</name>
</gene>
<evidence type="ECO:0000313" key="2">
    <source>
        <dbReference type="Proteomes" id="UP000736787"/>
    </source>
</evidence>
<proteinExistence type="predicted"/>
<organism evidence="1 2">
    <name type="scientific">Phytophthora cactorum</name>
    <dbReference type="NCBI Taxonomy" id="29920"/>
    <lineage>
        <taxon>Eukaryota</taxon>
        <taxon>Sar</taxon>
        <taxon>Stramenopiles</taxon>
        <taxon>Oomycota</taxon>
        <taxon>Peronosporomycetes</taxon>
        <taxon>Peronosporales</taxon>
        <taxon>Peronosporaceae</taxon>
        <taxon>Phytophthora</taxon>
    </lineage>
</organism>
<evidence type="ECO:0000313" key="1">
    <source>
        <dbReference type="EMBL" id="KAG2946814.1"/>
    </source>
</evidence>
<reference evidence="1" key="1">
    <citation type="submission" date="2018-10" db="EMBL/GenBank/DDBJ databases">
        <title>Effector identification in a new, highly contiguous assembly of the strawberry crown rot pathogen Phytophthora cactorum.</title>
        <authorList>
            <person name="Armitage A.D."/>
            <person name="Nellist C.F."/>
            <person name="Bates H."/>
            <person name="Vickerstaff R.J."/>
            <person name="Harrison R.J."/>
        </authorList>
    </citation>
    <scope>NUCLEOTIDE SEQUENCE</scope>
    <source>
        <strain evidence="1">4040</strain>
    </source>
</reference>
<comment type="caution">
    <text evidence="1">The sequence shown here is derived from an EMBL/GenBank/DDBJ whole genome shotgun (WGS) entry which is preliminary data.</text>
</comment>
<accession>A0A8T1E0K1</accession>
<dbReference type="EMBL" id="RCMK01000149">
    <property type="protein sequence ID" value="KAG2946814.1"/>
    <property type="molecule type" value="Genomic_DNA"/>
</dbReference>